<dbReference type="Pfam" id="PF13715">
    <property type="entry name" value="CarbopepD_reg_2"/>
    <property type="match status" value="1"/>
</dbReference>
<dbReference type="GO" id="GO:0044718">
    <property type="term" value="P:siderophore transmembrane transport"/>
    <property type="evidence" value="ECO:0007669"/>
    <property type="project" value="TreeGrafter"/>
</dbReference>
<evidence type="ECO:0000256" key="8">
    <source>
        <dbReference type="ARBA" id="ARBA00023170"/>
    </source>
</evidence>
<dbReference type="Gene3D" id="2.40.170.20">
    <property type="entry name" value="TonB-dependent receptor, beta-barrel domain"/>
    <property type="match status" value="1"/>
</dbReference>
<evidence type="ECO:0000256" key="10">
    <source>
        <dbReference type="PROSITE-ProRule" id="PRU01360"/>
    </source>
</evidence>
<dbReference type="AlphaFoldDB" id="A0A521E527"/>
<dbReference type="Pfam" id="PF07715">
    <property type="entry name" value="Plug"/>
    <property type="match status" value="1"/>
</dbReference>
<keyword evidence="8 15" id="KW-0675">Receptor</keyword>
<evidence type="ECO:0000256" key="3">
    <source>
        <dbReference type="ARBA" id="ARBA00022452"/>
    </source>
</evidence>
<keyword evidence="5 12" id="KW-0732">Signal</keyword>
<evidence type="ECO:0000259" key="14">
    <source>
        <dbReference type="Pfam" id="PF07715"/>
    </source>
</evidence>
<dbReference type="Pfam" id="PF00593">
    <property type="entry name" value="TonB_dep_Rec_b-barrel"/>
    <property type="match status" value="1"/>
</dbReference>
<evidence type="ECO:0000256" key="9">
    <source>
        <dbReference type="ARBA" id="ARBA00023237"/>
    </source>
</evidence>
<evidence type="ECO:0000256" key="12">
    <source>
        <dbReference type="SAM" id="SignalP"/>
    </source>
</evidence>
<evidence type="ECO:0000256" key="5">
    <source>
        <dbReference type="ARBA" id="ARBA00022729"/>
    </source>
</evidence>
<keyword evidence="4 10" id="KW-0812">Transmembrane</keyword>
<keyword evidence="16" id="KW-1185">Reference proteome</keyword>
<sequence length="928" mass="101856">MKQFYSKLWTAVLLLMIVFQFSAFAQNAVTISGNVKDKLTNEPLPGVSINVKGKVTGTTTDIKGNFSLKTNTTSAFTITVAYIGYKPQEIVISGSQIGLSIAMEAEAILGQEVVVAASRVEEKILESPVSIEKMGAAAVQATAGPSFYDALANMKGVEMSAQSLTFKSINTRGFNANGNERFNQFIDGMDNQAPGLNFSVGNIVGVSELDVQSVELLPGASSALYGSGGTNGTLLMTSKSPFTSQGLSYSAKLGMNHTDGYENDRSPLYEMNVRYAKAFNNKLAFKINASLLQATDWKAQDNRNIDRLTETMKSGDRNSDPNYDGVNVYGDEINANLKDVAKGMIAANVLPATISTPGGPVPTINFFPNQSVSRTGYQESDLVDFDTKSYKFSGALHYRLNSSVEAIAQANWGTGTSVYTGSDRYSLRNFSLGQYKLELKGSNFYLRGYTTQERSGEAYNATALASIINESWSPSAPDPERPSVAPWFPTYTGAFFQAKLAGKSDEDAFNIARATADKNRPAPGSETFNTLKDQITARTIGPAFGAKFNDKTNLYQTEGMYNFTEQVKFAELLTGASYKVYDLNSDGTIFDDAAQSIDIKEYGAFAQMGKKVLNDKLKLTAGIRYDKNENFKGSFTPRVSAVYTVANDHNFRVSYQTGFRNPTTQNQFIDLLIRANTRLIGGLPVILDKYNLRTNKGYTQASLIEFQKTGDPAVLQKYTFTEFSPESVKAYEIGYKGLINRKLLVDFYYYYNSYKNFISTLNLVQSSDGTPAGIATGKTFSTVVNNPAKVNSQGWALGLDYMISKYSIGGNVSFNELKGGQDALETSYNTPKVRYNLNFGSKEVFKNTGFNISYRWQDAFNWSSSFATGDVPAFGSVDAMVSYKVPSMKTMFKMGGSNIMNKYYRTSFGNPQMGGVYYVSILFDQFLK</sequence>
<organism evidence="15 16">
    <name type="scientific">Solitalea koreensis</name>
    <dbReference type="NCBI Taxonomy" id="543615"/>
    <lineage>
        <taxon>Bacteria</taxon>
        <taxon>Pseudomonadati</taxon>
        <taxon>Bacteroidota</taxon>
        <taxon>Sphingobacteriia</taxon>
        <taxon>Sphingobacteriales</taxon>
        <taxon>Sphingobacteriaceae</taxon>
        <taxon>Solitalea</taxon>
    </lineage>
</organism>
<dbReference type="PANTHER" id="PTHR30069">
    <property type="entry name" value="TONB-DEPENDENT OUTER MEMBRANE RECEPTOR"/>
    <property type="match status" value="1"/>
</dbReference>
<dbReference type="InterPro" id="IPR039426">
    <property type="entry name" value="TonB-dep_rcpt-like"/>
</dbReference>
<name>A0A521E527_9SPHI</name>
<dbReference type="SUPFAM" id="SSF56935">
    <property type="entry name" value="Porins"/>
    <property type="match status" value="1"/>
</dbReference>
<feature type="domain" description="TonB-dependent receptor plug" evidence="14">
    <location>
        <begin position="125"/>
        <end position="233"/>
    </location>
</feature>
<proteinExistence type="inferred from homology"/>
<keyword evidence="7 10" id="KW-0472">Membrane</keyword>
<evidence type="ECO:0000313" key="16">
    <source>
        <dbReference type="Proteomes" id="UP000315971"/>
    </source>
</evidence>
<dbReference type="GO" id="GO:0015344">
    <property type="term" value="F:siderophore uptake transmembrane transporter activity"/>
    <property type="evidence" value="ECO:0007669"/>
    <property type="project" value="TreeGrafter"/>
</dbReference>
<dbReference type="OrthoDB" id="1109208at2"/>
<dbReference type="InterPro" id="IPR036942">
    <property type="entry name" value="Beta-barrel_TonB_sf"/>
</dbReference>
<dbReference type="InterPro" id="IPR008969">
    <property type="entry name" value="CarboxyPept-like_regulatory"/>
</dbReference>
<evidence type="ECO:0000313" key="15">
    <source>
        <dbReference type="EMBL" id="SMO79017.1"/>
    </source>
</evidence>
<dbReference type="SUPFAM" id="SSF49464">
    <property type="entry name" value="Carboxypeptidase regulatory domain-like"/>
    <property type="match status" value="1"/>
</dbReference>
<dbReference type="InterPro" id="IPR037066">
    <property type="entry name" value="Plug_dom_sf"/>
</dbReference>
<gene>
    <name evidence="15" type="ORF">SAMN06265350_11134</name>
</gene>
<dbReference type="InterPro" id="IPR012910">
    <property type="entry name" value="Plug_dom"/>
</dbReference>
<feature type="chain" id="PRO_5021857951" evidence="12">
    <location>
        <begin position="26"/>
        <end position="928"/>
    </location>
</feature>
<dbReference type="PROSITE" id="PS52016">
    <property type="entry name" value="TONB_DEPENDENT_REC_3"/>
    <property type="match status" value="1"/>
</dbReference>
<evidence type="ECO:0000256" key="7">
    <source>
        <dbReference type="ARBA" id="ARBA00023136"/>
    </source>
</evidence>
<accession>A0A521E527</accession>
<keyword evidence="2 10" id="KW-0813">Transport</keyword>
<dbReference type="PANTHER" id="PTHR30069:SF29">
    <property type="entry name" value="HEMOGLOBIN AND HEMOGLOBIN-HAPTOGLOBIN-BINDING PROTEIN 1-RELATED"/>
    <property type="match status" value="1"/>
</dbReference>
<dbReference type="EMBL" id="FXSZ01000011">
    <property type="protein sequence ID" value="SMO79017.1"/>
    <property type="molecule type" value="Genomic_DNA"/>
</dbReference>
<keyword evidence="6 11" id="KW-0798">TonB box</keyword>
<protein>
    <submittedName>
        <fullName evidence="15">Outer membrane receptor proteins, mostly Fe transport</fullName>
    </submittedName>
</protein>
<evidence type="ECO:0000256" key="1">
    <source>
        <dbReference type="ARBA" id="ARBA00004571"/>
    </source>
</evidence>
<keyword evidence="9 10" id="KW-0998">Cell outer membrane</keyword>
<evidence type="ECO:0000259" key="13">
    <source>
        <dbReference type="Pfam" id="PF00593"/>
    </source>
</evidence>
<comment type="similarity">
    <text evidence="10 11">Belongs to the TonB-dependent receptor family.</text>
</comment>
<feature type="signal peptide" evidence="12">
    <location>
        <begin position="1"/>
        <end position="25"/>
    </location>
</feature>
<keyword evidence="3 10" id="KW-1134">Transmembrane beta strand</keyword>
<dbReference type="Proteomes" id="UP000315971">
    <property type="component" value="Unassembled WGS sequence"/>
</dbReference>
<dbReference type="InterPro" id="IPR000531">
    <property type="entry name" value="Beta-barrel_TonB"/>
</dbReference>
<feature type="domain" description="TonB-dependent receptor-like beta-barrel" evidence="13">
    <location>
        <begin position="402"/>
        <end position="889"/>
    </location>
</feature>
<dbReference type="Gene3D" id="2.60.40.1120">
    <property type="entry name" value="Carboxypeptidase-like, regulatory domain"/>
    <property type="match status" value="1"/>
</dbReference>
<evidence type="ECO:0000256" key="11">
    <source>
        <dbReference type="RuleBase" id="RU003357"/>
    </source>
</evidence>
<dbReference type="RefSeq" id="WP_142604573.1">
    <property type="nucleotide sequence ID" value="NZ_FXSZ01000011.1"/>
</dbReference>
<reference evidence="15 16" key="1">
    <citation type="submission" date="2017-05" db="EMBL/GenBank/DDBJ databases">
        <authorList>
            <person name="Varghese N."/>
            <person name="Submissions S."/>
        </authorList>
    </citation>
    <scope>NUCLEOTIDE SEQUENCE [LARGE SCALE GENOMIC DNA]</scope>
    <source>
        <strain evidence="15 16">DSM 21342</strain>
    </source>
</reference>
<evidence type="ECO:0000256" key="2">
    <source>
        <dbReference type="ARBA" id="ARBA00022448"/>
    </source>
</evidence>
<evidence type="ECO:0000256" key="6">
    <source>
        <dbReference type="ARBA" id="ARBA00023077"/>
    </source>
</evidence>
<comment type="subcellular location">
    <subcellularLocation>
        <location evidence="1 10">Cell outer membrane</location>
        <topology evidence="1 10">Multi-pass membrane protein</topology>
    </subcellularLocation>
</comment>
<dbReference type="Gene3D" id="2.170.130.10">
    <property type="entry name" value="TonB-dependent receptor, plug domain"/>
    <property type="match status" value="1"/>
</dbReference>
<evidence type="ECO:0000256" key="4">
    <source>
        <dbReference type="ARBA" id="ARBA00022692"/>
    </source>
</evidence>
<dbReference type="GO" id="GO:0009279">
    <property type="term" value="C:cell outer membrane"/>
    <property type="evidence" value="ECO:0007669"/>
    <property type="project" value="UniProtKB-SubCell"/>
</dbReference>